<keyword evidence="1" id="KW-0472">Membrane</keyword>
<accession>A0ABZ2SDX5</accession>
<organism evidence="2 3">
    <name type="scientific">Lactococcus petauri</name>
    <dbReference type="NCBI Taxonomy" id="1940789"/>
    <lineage>
        <taxon>Bacteria</taxon>
        <taxon>Bacillati</taxon>
        <taxon>Bacillota</taxon>
        <taxon>Bacilli</taxon>
        <taxon>Lactobacillales</taxon>
        <taxon>Streptococcaceae</taxon>
        <taxon>Lactococcus</taxon>
    </lineage>
</organism>
<keyword evidence="3" id="KW-1185">Reference proteome</keyword>
<dbReference type="RefSeq" id="WP_019293386.1">
    <property type="nucleotide sequence ID" value="NZ_CP094882.1"/>
</dbReference>
<proteinExistence type="predicted"/>
<protein>
    <submittedName>
        <fullName evidence="2">Conjugal transfer protein</fullName>
    </submittedName>
</protein>
<sequence length="411" mass="47173">MKIIHLARDLKVEPEALLFLAQSNGIEAQSIAKSITSEEAEILINAFEEQEHSKAVAQKENVDNISSKVSLLGEIEKSQREIETDKAVSKDKKPLRKGTSLFENSKKEKSSPKIKTRKKFSLYQNKKISPKMTIWLVRGFLLFIFSLTALFSVLVLSGYKPVHEIKTVDMAEKSKYESSVDFKAKLFLDNFVKTYFEYPENKESQKVYATKISNFYGSEYQGDLAKRKASRFVNSTLLSLDKEKATYLVTYETGSKKSKNLQKKTVQTTVYFEKKDKGYVIVGEPFIQNEQSIYGKQNVKREFLASDQLPTEDKKNLDRFVQGLFTAYTTNQSALENISSGLTYNSAEKFSKVTYSYYQKQDNGTYKAYVQAVFKSEMGEYKQEFAFNIKQNDNTYFATDFKYNIPANYAD</sequence>
<dbReference type="Gene3D" id="1.10.10.2480">
    <property type="match status" value="1"/>
</dbReference>
<evidence type="ECO:0000313" key="3">
    <source>
        <dbReference type="Proteomes" id="UP001456368"/>
    </source>
</evidence>
<dbReference type="Proteomes" id="UP001456368">
    <property type="component" value="Chromosome"/>
</dbReference>
<keyword evidence="1" id="KW-1133">Transmembrane helix</keyword>
<keyword evidence="1" id="KW-0812">Transmembrane</keyword>
<feature type="transmembrane region" description="Helical" evidence="1">
    <location>
        <begin position="135"/>
        <end position="159"/>
    </location>
</feature>
<dbReference type="EMBL" id="CP141698">
    <property type="protein sequence ID" value="WYC66450.1"/>
    <property type="molecule type" value="Genomic_DNA"/>
</dbReference>
<dbReference type="GeneID" id="75144330"/>
<name>A0ABZ2SDX5_9LACT</name>
<evidence type="ECO:0000256" key="1">
    <source>
        <dbReference type="SAM" id="Phobius"/>
    </source>
</evidence>
<dbReference type="CDD" id="cd16386">
    <property type="entry name" value="TcpC_N"/>
    <property type="match status" value="1"/>
</dbReference>
<reference evidence="2 3" key="1">
    <citation type="submission" date="2023-12" db="EMBL/GenBank/DDBJ databases">
        <title>Redefining Piscine Lactococcosis.</title>
        <authorList>
            <person name="Heckman T.I."/>
            <person name="Yazdi Z."/>
            <person name="Older C.E."/>
            <person name="Griffin M.J."/>
            <person name="Waldbieser G.C."/>
            <person name="Chow A.M."/>
            <person name="Medina Silva I."/>
            <person name="Anenson K.M."/>
            <person name="Garcia J.C."/>
            <person name="LaFrentz B.R."/>
            <person name="Slavic D."/>
            <person name="Toohey-Kurth K.L."/>
            <person name="Yant P."/>
            <person name="Fritz H.M."/>
            <person name="Henderson E."/>
            <person name="McDowall R."/>
            <person name="Cai H."/>
            <person name="Adikson M."/>
            <person name="Soto E."/>
        </authorList>
    </citation>
    <scope>NUCLEOTIDE SEQUENCE [LARGE SCALE GENOMIC DNA]</scope>
    <source>
        <strain evidence="2 3">R21-91A</strain>
    </source>
</reference>
<dbReference type="Gene3D" id="3.10.450.540">
    <property type="match status" value="1"/>
</dbReference>
<evidence type="ECO:0000313" key="2">
    <source>
        <dbReference type="EMBL" id="WYC66450.1"/>
    </source>
</evidence>
<gene>
    <name evidence="2" type="ORF">VNN45_06080</name>
</gene>